<evidence type="ECO:0000256" key="1">
    <source>
        <dbReference type="SAM" id="Phobius"/>
    </source>
</evidence>
<feature type="transmembrane region" description="Helical" evidence="1">
    <location>
        <begin position="366"/>
        <end position="384"/>
    </location>
</feature>
<dbReference type="STRING" id="1893.SAMN02787144_10352"/>
<evidence type="ECO:0000313" key="3">
    <source>
        <dbReference type="Proteomes" id="UP000181909"/>
    </source>
</evidence>
<dbReference type="EMBL" id="FPJO01000035">
    <property type="protein sequence ID" value="SFY43238.1"/>
    <property type="molecule type" value="Genomic_DNA"/>
</dbReference>
<dbReference type="RefSeq" id="WP_072489086.1">
    <property type="nucleotide sequence ID" value="NZ_FPJO01000035.1"/>
</dbReference>
<proteinExistence type="predicted"/>
<dbReference type="Proteomes" id="UP000181909">
    <property type="component" value="Unassembled WGS sequence"/>
</dbReference>
<name>A0A1K2F761_STRAR</name>
<accession>A0A1K2F761</accession>
<reference evidence="2 3" key="1">
    <citation type="submission" date="2016-11" db="EMBL/GenBank/DDBJ databases">
        <authorList>
            <person name="Jaros S."/>
            <person name="Januszkiewicz K."/>
            <person name="Wedrychowicz H."/>
        </authorList>
    </citation>
    <scope>NUCLEOTIDE SEQUENCE [LARGE SCALE GENOMIC DNA]</scope>
    <source>
        <strain evidence="2 3">OK807</strain>
    </source>
</reference>
<keyword evidence="1" id="KW-0812">Transmembrane</keyword>
<feature type="transmembrane region" description="Helical" evidence="1">
    <location>
        <begin position="343"/>
        <end position="360"/>
    </location>
</feature>
<dbReference type="AlphaFoldDB" id="A0A1K2F761"/>
<keyword evidence="1" id="KW-0472">Membrane</keyword>
<keyword evidence="1" id="KW-1133">Transmembrane helix</keyword>
<sequence>MPENTAAMLRDIDFVITLDLHSLLPDRGAERLVASLLHPLNRARTDASSSRLVSGHAMLQPRHVPALSAPHTFYHQYVYGMPLPAASLRLRPSMYQRLFKEDFFLGQGIYEARVFHHALEGRIPENSVLSHDKLEGMHAGANAVPGIVMHDDGAAGYREDRHRFHRWIRGDFHLLPWILGSTAGGRRRMSALHRWMMLDDLMSHLRLVSATLSLVLCWMVAGAGLAAAWTFCLTLLLAESIYLRPLVVLFGRKASVTQGRRNQPFSVEARKRLHAAVTAVRMQCVRWALTGVFMLDRSIISLDAAVRAIRRTRVGRGVLQWASSASVSRSLSQGTSLPAWKDMWRASVIAVGLLMLVAFFNRTALLPAAPFLIAWVCAPQVAYLSSLPRKEV</sequence>
<protein>
    <submittedName>
        <fullName evidence="2">Cyclic beta-1,2-glucan synthetase</fullName>
    </submittedName>
</protein>
<organism evidence="2 3">
    <name type="scientific">Streptomyces atratus</name>
    <dbReference type="NCBI Taxonomy" id="1893"/>
    <lineage>
        <taxon>Bacteria</taxon>
        <taxon>Bacillati</taxon>
        <taxon>Actinomycetota</taxon>
        <taxon>Actinomycetes</taxon>
        <taxon>Kitasatosporales</taxon>
        <taxon>Streptomycetaceae</taxon>
        <taxon>Streptomyces</taxon>
    </lineage>
</organism>
<evidence type="ECO:0000313" key="2">
    <source>
        <dbReference type="EMBL" id="SFY43238.1"/>
    </source>
</evidence>
<gene>
    <name evidence="2" type="ORF">SAMN02787144_10352</name>
</gene>